<keyword evidence="2" id="KW-0813">Transport</keyword>
<evidence type="ECO:0000256" key="4">
    <source>
        <dbReference type="ARBA" id="ARBA00022989"/>
    </source>
</evidence>
<feature type="transmembrane region" description="Helical" evidence="8">
    <location>
        <begin position="70"/>
        <end position="93"/>
    </location>
</feature>
<feature type="transmembrane region" description="Helical" evidence="8">
    <location>
        <begin position="407"/>
        <end position="424"/>
    </location>
</feature>
<evidence type="ECO:0000256" key="5">
    <source>
        <dbReference type="ARBA" id="ARBA00023065"/>
    </source>
</evidence>
<dbReference type="GO" id="GO:0005886">
    <property type="term" value="C:plasma membrane"/>
    <property type="evidence" value="ECO:0007669"/>
    <property type="project" value="TreeGrafter"/>
</dbReference>
<dbReference type="Pfam" id="PF00654">
    <property type="entry name" value="Voltage_CLC"/>
    <property type="match status" value="1"/>
</dbReference>
<reference evidence="9 10" key="1">
    <citation type="journal article" date="2018" name="Syst. Appl. Microbiol.">
        <title>Abditibacterium utsteinense sp. nov., the first cultivated member of candidate phylum FBP, isolated from ice-free Antarctic soil samples.</title>
        <authorList>
            <person name="Tahon G."/>
            <person name="Tytgat B."/>
            <person name="Lebbe L."/>
            <person name="Carlier A."/>
            <person name="Willems A."/>
        </authorList>
    </citation>
    <scope>NUCLEOTIDE SEQUENCE [LARGE SCALE GENOMIC DNA]</scope>
    <source>
        <strain evidence="9 10">LMG 29911</strain>
    </source>
</reference>
<name>A0A2S8SXA0_9BACT</name>
<accession>A0A2S8SXA0</accession>
<keyword evidence="10" id="KW-1185">Reference proteome</keyword>
<keyword evidence="6 8" id="KW-0472">Membrane</keyword>
<dbReference type="Proteomes" id="UP000237684">
    <property type="component" value="Unassembled WGS sequence"/>
</dbReference>
<dbReference type="PANTHER" id="PTHR45711">
    <property type="entry name" value="CHLORIDE CHANNEL PROTEIN"/>
    <property type="match status" value="1"/>
</dbReference>
<evidence type="ECO:0000256" key="1">
    <source>
        <dbReference type="ARBA" id="ARBA00004141"/>
    </source>
</evidence>
<dbReference type="GO" id="GO:0005247">
    <property type="term" value="F:voltage-gated chloride channel activity"/>
    <property type="evidence" value="ECO:0007669"/>
    <property type="project" value="TreeGrafter"/>
</dbReference>
<dbReference type="Gene3D" id="1.10.3080.10">
    <property type="entry name" value="Clc chloride channel"/>
    <property type="match status" value="1"/>
</dbReference>
<feature type="transmembrane region" description="Helical" evidence="8">
    <location>
        <begin position="316"/>
        <end position="333"/>
    </location>
</feature>
<gene>
    <name evidence="9" type="ORF">B1R32_101172</name>
</gene>
<dbReference type="InterPro" id="IPR014743">
    <property type="entry name" value="Cl-channel_core"/>
</dbReference>
<dbReference type="NCBIfam" id="NF003640">
    <property type="entry name" value="PRK05277.1"/>
    <property type="match status" value="1"/>
</dbReference>
<dbReference type="EMBL" id="NIGF01000001">
    <property type="protein sequence ID" value="PQV65430.1"/>
    <property type="molecule type" value="Genomic_DNA"/>
</dbReference>
<keyword evidence="4 8" id="KW-1133">Transmembrane helix</keyword>
<dbReference type="RefSeq" id="WP_105482166.1">
    <property type="nucleotide sequence ID" value="NZ_NIGF01000001.1"/>
</dbReference>
<feature type="transmembrane region" description="Helical" evidence="8">
    <location>
        <begin position="345"/>
        <end position="369"/>
    </location>
</feature>
<feature type="transmembrane region" description="Helical" evidence="8">
    <location>
        <begin position="31"/>
        <end position="50"/>
    </location>
</feature>
<comment type="caution">
    <text evidence="9">The sequence shown here is derived from an EMBL/GenBank/DDBJ whole genome shotgun (WGS) entry which is preliminary data.</text>
</comment>
<dbReference type="CDD" id="cd01031">
    <property type="entry name" value="EriC"/>
    <property type="match status" value="1"/>
</dbReference>
<keyword evidence="3 8" id="KW-0812">Transmembrane</keyword>
<sequence length="451" mass="46587">MNIEPEIESEIGAAHVAELEHARSEAQRRRLWPRAALVGAAAGVLAVAFRGAASEGDILRAFLITFAHRFGILGCLIPAFFGAFCAGVGAFLVQKFAPETSGSGIPHLQAVLHGWKTLVPRRVLPVKFVGGALAMASGLAIGREGPTLQMSGAMADLIASRTRATGIERRSLLAAGAGAGLAAAFNAPLAGMLFVLEEMQRDFSPSVFTAGFLACIVGNAVTHVFNGTASAFQIPIAVAPDVKALPLFALSGAVAGVFGVVFNRGLIKTLDLTLPLSHWPRGLLAALVGFGVGALAFFAPDWVGSGHGLAESALDGKLLFGAIPLLFVVRLILTQGSYATGVAGGIFAPLLCLGSILGLGCGLVCHALFPGLDARVFAVVGMAAYFASVVRAPLTGIVLIAEMTGDYALLLPLFVASFAAYGVAEAMREMPIYETLLERSLLPGERALGGN</sequence>
<dbReference type="InParanoid" id="A0A2S8SXA0"/>
<feature type="transmembrane region" description="Helical" evidence="8">
    <location>
        <begin position="282"/>
        <end position="304"/>
    </location>
</feature>
<dbReference type="PRINTS" id="PR00762">
    <property type="entry name" value="CLCHANNEL"/>
</dbReference>
<comment type="subcellular location">
    <subcellularLocation>
        <location evidence="1">Membrane</location>
        <topology evidence="1">Multi-pass membrane protein</topology>
    </subcellularLocation>
</comment>
<keyword evidence="7" id="KW-0868">Chloride</keyword>
<evidence type="ECO:0000256" key="2">
    <source>
        <dbReference type="ARBA" id="ARBA00022448"/>
    </source>
</evidence>
<dbReference type="AlphaFoldDB" id="A0A2S8SXA0"/>
<dbReference type="InterPro" id="IPR001807">
    <property type="entry name" value="ClC"/>
</dbReference>
<evidence type="ECO:0000256" key="6">
    <source>
        <dbReference type="ARBA" id="ARBA00023136"/>
    </source>
</evidence>
<feature type="transmembrane region" description="Helical" evidence="8">
    <location>
        <begin position="244"/>
        <end position="262"/>
    </location>
</feature>
<protein>
    <submittedName>
        <fullName evidence="9">Chloride channel protein, CIC family</fullName>
    </submittedName>
</protein>
<evidence type="ECO:0000256" key="7">
    <source>
        <dbReference type="ARBA" id="ARBA00023214"/>
    </source>
</evidence>
<dbReference type="SUPFAM" id="SSF81340">
    <property type="entry name" value="Clc chloride channel"/>
    <property type="match status" value="1"/>
</dbReference>
<proteinExistence type="predicted"/>
<dbReference type="OrthoDB" id="9812438at2"/>
<feature type="transmembrane region" description="Helical" evidence="8">
    <location>
        <begin position="171"/>
        <end position="196"/>
    </location>
</feature>
<keyword evidence="5" id="KW-0406">Ion transport</keyword>
<feature type="transmembrane region" description="Helical" evidence="8">
    <location>
        <begin position="208"/>
        <end position="232"/>
    </location>
</feature>
<feature type="transmembrane region" description="Helical" evidence="8">
    <location>
        <begin position="376"/>
        <end position="401"/>
    </location>
</feature>
<evidence type="ECO:0000313" key="9">
    <source>
        <dbReference type="EMBL" id="PQV65430.1"/>
    </source>
</evidence>
<dbReference type="PANTHER" id="PTHR45711:SF6">
    <property type="entry name" value="CHLORIDE CHANNEL PROTEIN"/>
    <property type="match status" value="1"/>
</dbReference>
<evidence type="ECO:0000256" key="8">
    <source>
        <dbReference type="SAM" id="Phobius"/>
    </source>
</evidence>
<evidence type="ECO:0000256" key="3">
    <source>
        <dbReference type="ARBA" id="ARBA00022692"/>
    </source>
</evidence>
<evidence type="ECO:0000313" key="10">
    <source>
        <dbReference type="Proteomes" id="UP000237684"/>
    </source>
</evidence>
<organism evidence="9 10">
    <name type="scientific">Abditibacterium utsteinense</name>
    <dbReference type="NCBI Taxonomy" id="1960156"/>
    <lineage>
        <taxon>Bacteria</taxon>
        <taxon>Pseudomonadati</taxon>
        <taxon>Abditibacteriota</taxon>
        <taxon>Abditibacteriia</taxon>
        <taxon>Abditibacteriales</taxon>
        <taxon>Abditibacteriaceae</taxon>
        <taxon>Abditibacterium</taxon>
    </lineage>
</organism>